<evidence type="ECO:0008006" key="5">
    <source>
        <dbReference type="Google" id="ProtNLM"/>
    </source>
</evidence>
<dbReference type="OrthoDB" id="8069082at2759"/>
<feature type="compositionally biased region" description="Pro residues" evidence="2">
    <location>
        <begin position="423"/>
        <end position="437"/>
    </location>
</feature>
<evidence type="ECO:0000313" key="3">
    <source>
        <dbReference type="EMBL" id="KAJ6637831.1"/>
    </source>
</evidence>
<keyword evidence="4" id="KW-1185">Reference proteome</keyword>
<gene>
    <name evidence="3" type="ORF">Bhyg_10562</name>
</gene>
<reference evidence="3" key="1">
    <citation type="submission" date="2022-07" db="EMBL/GenBank/DDBJ databases">
        <authorList>
            <person name="Trinca V."/>
            <person name="Uliana J.V.C."/>
            <person name="Torres T.T."/>
            <person name="Ward R.J."/>
            <person name="Monesi N."/>
        </authorList>
    </citation>
    <scope>NUCLEOTIDE SEQUENCE</scope>
    <source>
        <strain evidence="3">HSMRA1968</strain>
        <tissue evidence="3">Whole embryos</tissue>
    </source>
</reference>
<dbReference type="Proteomes" id="UP001151699">
    <property type="component" value="Chromosome X"/>
</dbReference>
<feature type="coiled-coil region" evidence="1">
    <location>
        <begin position="219"/>
        <end position="295"/>
    </location>
</feature>
<sequence>MKGLSMKNVSNEKNGSQDIVTKMESPQRPSGIPISKGTSKLRFNKSFSKSNDCNLNGNYSDAELDTFHLLEENSSLKDEKQKLIDKLTEVLKKNNDISAQVSRLSGDLEKATAHQKTRDVQIQKIIEKLQNEVEEKQKLQRFIEQQNVVIKTLNETIRLHEVNQNYLLEASREAKTKLSGLLPGTNELEMHSNNTKKDILATQTLEQLVIDIGNIRTHLNTTELQLYEANEKISELIENQHQLEKENECLKTENVNLEQVAMLMTNGMKESVDTSKRMEEAIIQMKKRNDELVKENRDVLDSPGSPKFMPPNEQISQLREELSKKEIEHSERIVEMTRQMEATIENNFKDEIGMLNVKVAMLESQLKLANDRADKAESELADLKKSSIIKYHLDNGIPYRDNLISFPPTSKQITEAQETQKPIPKPPPPPPPPPPPAMQKFNLPHTNITKNGTSLNDSIAAFEFKMGNDNTHNQQVQATETFHSVNALIEKYSGKES</sequence>
<comment type="caution">
    <text evidence="3">The sequence shown here is derived from an EMBL/GenBank/DDBJ whole genome shotgun (WGS) entry which is preliminary data.</text>
</comment>
<feature type="compositionally biased region" description="Polar residues" evidence="2">
    <location>
        <begin position="7"/>
        <end position="19"/>
    </location>
</feature>
<proteinExistence type="predicted"/>
<feature type="coiled-coil region" evidence="1">
    <location>
        <begin position="359"/>
        <end position="386"/>
    </location>
</feature>
<evidence type="ECO:0000256" key="2">
    <source>
        <dbReference type="SAM" id="MobiDB-lite"/>
    </source>
</evidence>
<protein>
    <recommendedName>
        <fullName evidence="5">Shootin-1</fullName>
    </recommendedName>
</protein>
<dbReference type="EMBL" id="WJQU01000003">
    <property type="protein sequence ID" value="KAJ6637831.1"/>
    <property type="molecule type" value="Genomic_DNA"/>
</dbReference>
<feature type="compositionally biased region" description="Polar residues" evidence="2">
    <location>
        <begin position="444"/>
        <end position="453"/>
    </location>
</feature>
<feature type="region of interest" description="Disordered" evidence="2">
    <location>
        <begin position="1"/>
        <end position="38"/>
    </location>
</feature>
<name>A0A9Q0RZ49_9DIPT</name>
<accession>A0A9Q0RZ49</accession>
<keyword evidence="1" id="KW-0175">Coiled coil</keyword>
<dbReference type="AlphaFoldDB" id="A0A9Q0RZ49"/>
<organism evidence="3 4">
    <name type="scientific">Pseudolycoriella hygida</name>
    <dbReference type="NCBI Taxonomy" id="35572"/>
    <lineage>
        <taxon>Eukaryota</taxon>
        <taxon>Metazoa</taxon>
        <taxon>Ecdysozoa</taxon>
        <taxon>Arthropoda</taxon>
        <taxon>Hexapoda</taxon>
        <taxon>Insecta</taxon>
        <taxon>Pterygota</taxon>
        <taxon>Neoptera</taxon>
        <taxon>Endopterygota</taxon>
        <taxon>Diptera</taxon>
        <taxon>Nematocera</taxon>
        <taxon>Sciaroidea</taxon>
        <taxon>Sciaridae</taxon>
        <taxon>Pseudolycoriella</taxon>
    </lineage>
</organism>
<feature type="coiled-coil region" evidence="1">
    <location>
        <begin position="119"/>
        <end position="146"/>
    </location>
</feature>
<feature type="region of interest" description="Disordered" evidence="2">
    <location>
        <begin position="414"/>
        <end position="453"/>
    </location>
</feature>
<evidence type="ECO:0000256" key="1">
    <source>
        <dbReference type="SAM" id="Coils"/>
    </source>
</evidence>
<evidence type="ECO:0000313" key="4">
    <source>
        <dbReference type="Proteomes" id="UP001151699"/>
    </source>
</evidence>